<accession>A0A0P9GKE3</accession>
<evidence type="ECO:0000313" key="2">
    <source>
        <dbReference type="Proteomes" id="UP000053890"/>
    </source>
</evidence>
<dbReference type="Proteomes" id="UP000053890">
    <property type="component" value="Unassembled WGS sequence"/>
</dbReference>
<evidence type="ECO:0000313" key="1">
    <source>
        <dbReference type="EMBL" id="KPV73796.1"/>
    </source>
</evidence>
<reference evidence="1 2" key="1">
    <citation type="journal article" date="2015" name="Front. Microbiol.">
        <title>Genome sequence of the plant growth promoting endophytic yeast Rhodotorula graminis WP1.</title>
        <authorList>
            <person name="Firrincieli A."/>
            <person name="Otillar R."/>
            <person name="Salamov A."/>
            <person name="Schmutz J."/>
            <person name="Khan Z."/>
            <person name="Redman R.S."/>
            <person name="Fleck N.D."/>
            <person name="Lindquist E."/>
            <person name="Grigoriev I.V."/>
            <person name="Doty S.L."/>
        </authorList>
    </citation>
    <scope>NUCLEOTIDE SEQUENCE [LARGE SCALE GENOMIC DNA]</scope>
    <source>
        <strain evidence="1 2">WP1</strain>
    </source>
</reference>
<dbReference type="EMBL" id="KQ474082">
    <property type="protein sequence ID" value="KPV73796.1"/>
    <property type="molecule type" value="Genomic_DNA"/>
</dbReference>
<gene>
    <name evidence="1" type="ORF">RHOBADRAFT_45757</name>
</gene>
<dbReference type="AlphaFoldDB" id="A0A0P9GKE3"/>
<keyword evidence="2" id="KW-1185">Reference proteome</keyword>
<protein>
    <submittedName>
        <fullName evidence="1">Uncharacterized protein</fullName>
    </submittedName>
</protein>
<name>A0A0P9GKE3_RHOGW</name>
<sequence>MSGQDALVELPVSIRSASSTRRIPVEKLIMVHVSENPPIMYLVMGQLFAVLIDTANLPTLQLHAAELFADKLSSFIDVAASLPSWCRLIGRALA</sequence>
<organism evidence="1 2">
    <name type="scientific">Rhodotorula graminis (strain WP1)</name>
    <dbReference type="NCBI Taxonomy" id="578459"/>
    <lineage>
        <taxon>Eukaryota</taxon>
        <taxon>Fungi</taxon>
        <taxon>Dikarya</taxon>
        <taxon>Basidiomycota</taxon>
        <taxon>Pucciniomycotina</taxon>
        <taxon>Microbotryomycetes</taxon>
        <taxon>Sporidiobolales</taxon>
        <taxon>Sporidiobolaceae</taxon>
        <taxon>Rhodotorula</taxon>
    </lineage>
</organism>
<proteinExistence type="predicted"/>
<dbReference type="GeneID" id="28975108"/>
<dbReference type="RefSeq" id="XP_018269845.1">
    <property type="nucleotide sequence ID" value="XM_018414660.1"/>
</dbReference>